<dbReference type="Pfam" id="PF09209">
    <property type="entry name" value="CecR_C"/>
    <property type="match status" value="1"/>
</dbReference>
<evidence type="ECO:0000256" key="2">
    <source>
        <dbReference type="ARBA" id="ARBA00023125"/>
    </source>
</evidence>
<feature type="domain" description="HTH tetR-type" evidence="5">
    <location>
        <begin position="15"/>
        <end position="75"/>
    </location>
</feature>
<feature type="DNA-binding region" description="H-T-H motif" evidence="4">
    <location>
        <begin position="38"/>
        <end position="57"/>
    </location>
</feature>
<dbReference type="PANTHER" id="PTHR30055:SF234">
    <property type="entry name" value="HTH-TYPE TRANSCRIPTIONAL REGULATOR BETI"/>
    <property type="match status" value="1"/>
</dbReference>
<keyword evidence="1" id="KW-0805">Transcription regulation</keyword>
<evidence type="ECO:0000256" key="4">
    <source>
        <dbReference type="PROSITE-ProRule" id="PRU00335"/>
    </source>
</evidence>
<dbReference type="SUPFAM" id="SSF48498">
    <property type="entry name" value="Tetracyclin repressor-like, C-terminal domain"/>
    <property type="match status" value="1"/>
</dbReference>
<evidence type="ECO:0000256" key="1">
    <source>
        <dbReference type="ARBA" id="ARBA00023015"/>
    </source>
</evidence>
<keyword evidence="7" id="KW-1185">Reference proteome</keyword>
<sequence length="224" mass="24895">MSAPKAGKSNKARGEETRERLINVGMKLFAMNGFNGVSMRNLAAEAEVNLATVGYHFGGKQGLYEAILWKMVEVRDEVMPGMAAVKEQVLLHEKGEVSKPELVAWFFRKMMKGMIGNPSSVWGAMIINRELAAPSESYSILAKDFFSPSWDSMEILLKKAMPAETPEAEVLLVGLSLVGIVLKFVHPKAFMDRIGWEDMPPERLEEITEILCRRAVAFVGCEEA</sequence>
<dbReference type="InterPro" id="IPR050109">
    <property type="entry name" value="HTH-type_TetR-like_transc_reg"/>
</dbReference>
<dbReference type="STRING" id="1121451.DESAM_10196"/>
<dbReference type="KEGG" id="dhy:DESAM_10196"/>
<evidence type="ECO:0000313" key="7">
    <source>
        <dbReference type="Proteomes" id="UP000010808"/>
    </source>
</evidence>
<dbReference type="eggNOG" id="COG1309">
    <property type="taxonomic scope" value="Bacteria"/>
</dbReference>
<protein>
    <submittedName>
        <fullName evidence="6">Transcriptional regulator, TetR family</fullName>
    </submittedName>
</protein>
<dbReference type="InterPro" id="IPR036271">
    <property type="entry name" value="Tet_transcr_reg_TetR-rel_C_sf"/>
</dbReference>
<evidence type="ECO:0000256" key="3">
    <source>
        <dbReference type="ARBA" id="ARBA00023163"/>
    </source>
</evidence>
<dbReference type="SUPFAM" id="SSF46689">
    <property type="entry name" value="Homeodomain-like"/>
    <property type="match status" value="1"/>
</dbReference>
<dbReference type="EMBL" id="FO203522">
    <property type="protein sequence ID" value="CCO22177.1"/>
    <property type="molecule type" value="Genomic_DNA"/>
</dbReference>
<dbReference type="Gene3D" id="1.10.357.10">
    <property type="entry name" value="Tetracycline Repressor, domain 2"/>
    <property type="match status" value="1"/>
</dbReference>
<keyword evidence="3" id="KW-0804">Transcription</keyword>
<name>L0R7I2_9BACT</name>
<proteinExistence type="predicted"/>
<evidence type="ECO:0000259" key="5">
    <source>
        <dbReference type="PROSITE" id="PS50977"/>
    </source>
</evidence>
<dbReference type="OrthoDB" id="9790413at2"/>
<dbReference type="Proteomes" id="UP000010808">
    <property type="component" value="Chromosome"/>
</dbReference>
<dbReference type="PANTHER" id="PTHR30055">
    <property type="entry name" value="HTH-TYPE TRANSCRIPTIONAL REGULATOR RUTR"/>
    <property type="match status" value="1"/>
</dbReference>
<accession>L0R7I2</accession>
<dbReference type="Gene3D" id="1.10.10.60">
    <property type="entry name" value="Homeodomain-like"/>
    <property type="match status" value="1"/>
</dbReference>
<gene>
    <name evidence="6" type="ORF">DESAM_10196</name>
</gene>
<dbReference type="GO" id="GO:0003700">
    <property type="term" value="F:DNA-binding transcription factor activity"/>
    <property type="evidence" value="ECO:0007669"/>
    <property type="project" value="TreeGrafter"/>
</dbReference>
<dbReference type="GO" id="GO:0000976">
    <property type="term" value="F:transcription cis-regulatory region binding"/>
    <property type="evidence" value="ECO:0007669"/>
    <property type="project" value="TreeGrafter"/>
</dbReference>
<reference evidence="6 7" key="1">
    <citation type="submission" date="2012-10" db="EMBL/GenBank/DDBJ databases">
        <authorList>
            <person name="Genoscope - CEA"/>
        </authorList>
    </citation>
    <scope>NUCLEOTIDE SEQUENCE [LARGE SCALE GENOMIC DNA]</scope>
    <source>
        <strain evidence="7">AM13 / DSM 14728</strain>
    </source>
</reference>
<dbReference type="InterPro" id="IPR015292">
    <property type="entry name" value="Tscrpt_reg_YbiH_C"/>
</dbReference>
<dbReference type="HOGENOM" id="CLU_069356_16_0_7"/>
<dbReference type="PATRIC" id="fig|1121451.3.peg.180"/>
<organism evidence="6 7">
    <name type="scientific">Maridesulfovibrio hydrothermalis AM13 = DSM 14728</name>
    <dbReference type="NCBI Taxonomy" id="1121451"/>
    <lineage>
        <taxon>Bacteria</taxon>
        <taxon>Pseudomonadati</taxon>
        <taxon>Thermodesulfobacteriota</taxon>
        <taxon>Desulfovibrionia</taxon>
        <taxon>Desulfovibrionales</taxon>
        <taxon>Desulfovibrionaceae</taxon>
        <taxon>Maridesulfovibrio</taxon>
    </lineage>
</organism>
<keyword evidence="2 4" id="KW-0238">DNA-binding</keyword>
<dbReference type="RefSeq" id="WP_015334787.1">
    <property type="nucleotide sequence ID" value="NC_020055.1"/>
</dbReference>
<dbReference type="Pfam" id="PF00440">
    <property type="entry name" value="TetR_N"/>
    <property type="match status" value="1"/>
</dbReference>
<dbReference type="AlphaFoldDB" id="L0R7I2"/>
<evidence type="ECO:0000313" key="6">
    <source>
        <dbReference type="EMBL" id="CCO22177.1"/>
    </source>
</evidence>
<dbReference type="PROSITE" id="PS50977">
    <property type="entry name" value="HTH_TETR_2"/>
    <property type="match status" value="1"/>
</dbReference>
<dbReference type="InterPro" id="IPR001647">
    <property type="entry name" value="HTH_TetR"/>
</dbReference>
<dbReference type="InterPro" id="IPR009057">
    <property type="entry name" value="Homeodomain-like_sf"/>
</dbReference>